<proteinExistence type="predicted"/>
<gene>
    <name evidence="2" type="ORF">SAMN05216167_12944</name>
</gene>
<dbReference type="RefSeq" id="WP_177236776.1">
    <property type="nucleotide sequence ID" value="NZ_FOLQ01000029.1"/>
</dbReference>
<evidence type="ECO:0000256" key="1">
    <source>
        <dbReference type="SAM" id="MobiDB-lite"/>
    </source>
</evidence>
<organism evidence="2 3">
    <name type="scientific">Spirosoma endophyticum</name>
    <dbReference type="NCBI Taxonomy" id="662367"/>
    <lineage>
        <taxon>Bacteria</taxon>
        <taxon>Pseudomonadati</taxon>
        <taxon>Bacteroidota</taxon>
        <taxon>Cytophagia</taxon>
        <taxon>Cytophagales</taxon>
        <taxon>Cytophagaceae</taxon>
        <taxon>Spirosoma</taxon>
    </lineage>
</organism>
<name>A0A1I2G4G0_9BACT</name>
<reference evidence="2 3" key="1">
    <citation type="submission" date="2016-10" db="EMBL/GenBank/DDBJ databases">
        <authorList>
            <person name="de Groot N.N."/>
        </authorList>
    </citation>
    <scope>NUCLEOTIDE SEQUENCE [LARGE SCALE GENOMIC DNA]</scope>
    <source>
        <strain evidence="2 3">DSM 26130</strain>
    </source>
</reference>
<evidence type="ECO:0000313" key="3">
    <source>
        <dbReference type="Proteomes" id="UP000198598"/>
    </source>
</evidence>
<dbReference type="STRING" id="662367.SAMN05216167_12944"/>
<protein>
    <submittedName>
        <fullName evidence="2">Uncharacterized protein</fullName>
    </submittedName>
</protein>
<keyword evidence="3" id="KW-1185">Reference proteome</keyword>
<dbReference type="AlphaFoldDB" id="A0A1I2G4G0"/>
<dbReference type="Proteomes" id="UP000198598">
    <property type="component" value="Unassembled WGS sequence"/>
</dbReference>
<feature type="region of interest" description="Disordered" evidence="1">
    <location>
        <begin position="70"/>
        <end position="110"/>
    </location>
</feature>
<dbReference type="EMBL" id="FOLQ01000029">
    <property type="protein sequence ID" value="SFF11887.1"/>
    <property type="molecule type" value="Genomic_DNA"/>
</dbReference>
<evidence type="ECO:0000313" key="2">
    <source>
        <dbReference type="EMBL" id="SFF11887.1"/>
    </source>
</evidence>
<accession>A0A1I2G4G0</accession>
<sequence length="136" mass="15344">MATEHKDKGTKLPDCFTASDGKFWRLHAPYASKQWVAFDAGEDPETSKRYKAYTNEDAIRAFVKSDAAKGFRPPLQSMTDEEKATTDNVDFDAEDQTHTEEPPPNGHKWSGLCRIVNRCDGTPYRSNRPAANLFDD</sequence>